<keyword evidence="3" id="KW-1003">Cell membrane</keyword>
<gene>
    <name evidence="8" type="ORF">FGK64_18920</name>
</gene>
<dbReference type="EMBL" id="VCPC01000004">
    <property type="protein sequence ID" value="TMV10834.1"/>
    <property type="molecule type" value="Genomic_DNA"/>
</dbReference>
<organism evidence="8 9">
    <name type="scientific">Arenibacterium halophilum</name>
    <dbReference type="NCBI Taxonomy" id="2583821"/>
    <lineage>
        <taxon>Bacteria</taxon>
        <taxon>Pseudomonadati</taxon>
        <taxon>Pseudomonadota</taxon>
        <taxon>Alphaproteobacteria</taxon>
        <taxon>Rhodobacterales</taxon>
        <taxon>Paracoccaceae</taxon>
        <taxon>Arenibacterium</taxon>
    </lineage>
</organism>
<comment type="subcellular location">
    <subcellularLocation>
        <location evidence="1">Membrane</location>
        <topology evidence="1">Multi-pass membrane protein</topology>
    </subcellularLocation>
</comment>
<sequence length="314" mass="32762">MGTILSIVFPLYAAIAIGYGAVRLGAFKPSDMRVLGHYVMSIALPALVFHAIATRDIAEVLQPAYLMVYAAGGLATIAAAYAWFTLTAPDKRRRAVAVMGCACPNSGFIGYPLLLLLFPDLAGLVLAQNVLVENVLLIPLCLVLMDLAEDRESVSVPAMLGRVLRDLLRRPLIVGLLAGLAVSALGMSLPAPVNRLFEMLAASASALALVVIGGTLVGLPMFGNRAMAAQIALGKLLMHPALTTVAALMLTGVGLVVLPPDLRAAVILSAAMPMFGVYTIFAQERGLEGAASLAQLMATSAAFLSLSALLLWLA</sequence>
<dbReference type="Proteomes" id="UP001191082">
    <property type="component" value="Unassembled WGS sequence"/>
</dbReference>
<feature type="transmembrane region" description="Helical" evidence="7">
    <location>
        <begin position="236"/>
        <end position="258"/>
    </location>
</feature>
<evidence type="ECO:0000313" key="8">
    <source>
        <dbReference type="EMBL" id="TMV10834.1"/>
    </source>
</evidence>
<keyword evidence="9" id="KW-1185">Reference proteome</keyword>
<feature type="transmembrane region" description="Helical" evidence="7">
    <location>
        <begin position="293"/>
        <end position="313"/>
    </location>
</feature>
<feature type="transmembrane region" description="Helical" evidence="7">
    <location>
        <begin position="34"/>
        <end position="52"/>
    </location>
</feature>
<dbReference type="PANTHER" id="PTHR36838:SF3">
    <property type="entry name" value="TRANSPORTER AUXIN EFFLUX CARRIER EC FAMILY"/>
    <property type="match status" value="1"/>
</dbReference>
<feature type="transmembrane region" description="Helical" evidence="7">
    <location>
        <begin position="64"/>
        <end position="84"/>
    </location>
</feature>
<evidence type="ECO:0000256" key="7">
    <source>
        <dbReference type="SAM" id="Phobius"/>
    </source>
</evidence>
<protein>
    <submittedName>
        <fullName evidence="8">Transporter</fullName>
    </submittedName>
</protein>
<keyword evidence="4 7" id="KW-0812">Transmembrane</keyword>
<evidence type="ECO:0000256" key="4">
    <source>
        <dbReference type="ARBA" id="ARBA00022692"/>
    </source>
</evidence>
<feature type="transmembrane region" description="Helical" evidence="7">
    <location>
        <begin position="6"/>
        <end position="22"/>
    </location>
</feature>
<name>A0ABY2X5V7_9RHOB</name>
<comment type="caution">
    <text evidence="8">The sequence shown here is derived from an EMBL/GenBank/DDBJ whole genome shotgun (WGS) entry which is preliminary data.</text>
</comment>
<evidence type="ECO:0000256" key="1">
    <source>
        <dbReference type="ARBA" id="ARBA00004141"/>
    </source>
</evidence>
<evidence type="ECO:0000256" key="2">
    <source>
        <dbReference type="ARBA" id="ARBA00022448"/>
    </source>
</evidence>
<keyword evidence="6 7" id="KW-0472">Membrane</keyword>
<evidence type="ECO:0000256" key="3">
    <source>
        <dbReference type="ARBA" id="ARBA00022475"/>
    </source>
</evidence>
<accession>A0ABY2X5V7</accession>
<dbReference type="InterPro" id="IPR004776">
    <property type="entry name" value="Mem_transp_PIN-like"/>
</dbReference>
<keyword evidence="2" id="KW-0813">Transport</keyword>
<reference evidence="8 9" key="1">
    <citation type="submission" date="2019-05" db="EMBL/GenBank/DDBJ databases">
        <title>Marivita sp. nov. isolated from sea sediment.</title>
        <authorList>
            <person name="Kim W."/>
        </authorList>
    </citation>
    <scope>NUCLEOTIDE SEQUENCE [LARGE SCALE GENOMIC DNA]</scope>
    <source>
        <strain evidence="8 9">CAU 1492</strain>
    </source>
</reference>
<dbReference type="PANTHER" id="PTHR36838">
    <property type="entry name" value="AUXIN EFFLUX CARRIER FAMILY PROTEIN"/>
    <property type="match status" value="1"/>
</dbReference>
<feature type="transmembrane region" description="Helical" evidence="7">
    <location>
        <begin position="264"/>
        <end position="281"/>
    </location>
</feature>
<dbReference type="Pfam" id="PF03547">
    <property type="entry name" value="Mem_trans"/>
    <property type="match status" value="1"/>
</dbReference>
<keyword evidence="5 7" id="KW-1133">Transmembrane helix</keyword>
<dbReference type="RefSeq" id="WP_138865407.1">
    <property type="nucleotide sequence ID" value="NZ_VCPC01000004.1"/>
</dbReference>
<proteinExistence type="predicted"/>
<feature type="transmembrane region" description="Helical" evidence="7">
    <location>
        <begin position="167"/>
        <end position="187"/>
    </location>
</feature>
<feature type="transmembrane region" description="Helical" evidence="7">
    <location>
        <begin position="199"/>
        <end position="224"/>
    </location>
</feature>
<feature type="transmembrane region" description="Helical" evidence="7">
    <location>
        <begin position="96"/>
        <end position="118"/>
    </location>
</feature>
<evidence type="ECO:0000256" key="6">
    <source>
        <dbReference type="ARBA" id="ARBA00023136"/>
    </source>
</evidence>
<evidence type="ECO:0000313" key="9">
    <source>
        <dbReference type="Proteomes" id="UP001191082"/>
    </source>
</evidence>
<evidence type="ECO:0000256" key="5">
    <source>
        <dbReference type="ARBA" id="ARBA00022989"/>
    </source>
</evidence>